<evidence type="ECO:0000313" key="2">
    <source>
        <dbReference type="Proteomes" id="UP000016608"/>
    </source>
</evidence>
<sequence>MCSLAELSFVFRRIDFCGYENENFCVKIIVLQLYYKLFIVGEGSESCIVYVKY</sequence>
<gene>
    <name evidence="1" type="ORF">HMPREF0373_00531</name>
</gene>
<proteinExistence type="predicted"/>
<dbReference type="HOGENOM" id="CLU_3061675_0_0_9"/>
<reference evidence="1 2" key="1">
    <citation type="submission" date="2013-06" db="EMBL/GenBank/DDBJ databases">
        <authorList>
            <person name="Weinstock G."/>
            <person name="Sodergren E."/>
            <person name="Lobos E.A."/>
            <person name="Fulton L."/>
            <person name="Fulton R."/>
            <person name="Courtney L."/>
            <person name="Fronick C."/>
            <person name="O'Laughlin M."/>
            <person name="Godfrey J."/>
            <person name="Wilson R.M."/>
            <person name="Miner T."/>
            <person name="Farmer C."/>
            <person name="Delehaunty K."/>
            <person name="Cordes M."/>
            <person name="Minx P."/>
            <person name="Tomlinson C."/>
            <person name="Chen J."/>
            <person name="Wollam A."/>
            <person name="Pepin K.H."/>
            <person name="Bhonagiri V."/>
            <person name="Zhang X."/>
            <person name="Warren W."/>
            <person name="Mitreva M."/>
            <person name="Mardis E.R."/>
            <person name="Wilson R.K."/>
        </authorList>
    </citation>
    <scope>NUCLEOTIDE SEQUENCE [LARGE SCALE GENOMIC DNA]</scope>
    <source>
        <strain evidence="1 2">ATCC 29099</strain>
    </source>
</reference>
<dbReference type="EMBL" id="AWVJ01000041">
    <property type="protein sequence ID" value="ERK50790.1"/>
    <property type="molecule type" value="Genomic_DNA"/>
</dbReference>
<dbReference type="Proteomes" id="UP000016608">
    <property type="component" value="Unassembled WGS sequence"/>
</dbReference>
<comment type="caution">
    <text evidence="1">The sequence shown here is derived from an EMBL/GenBank/DDBJ whole genome shotgun (WGS) entry which is preliminary data.</text>
</comment>
<organism evidence="1 2">
    <name type="scientific">Eubacterium ramulus ATCC 29099</name>
    <dbReference type="NCBI Taxonomy" id="1256908"/>
    <lineage>
        <taxon>Bacteria</taxon>
        <taxon>Bacillati</taxon>
        <taxon>Bacillota</taxon>
        <taxon>Clostridia</taxon>
        <taxon>Eubacteriales</taxon>
        <taxon>Eubacteriaceae</taxon>
        <taxon>Eubacterium</taxon>
    </lineage>
</organism>
<name>U2PJQ9_EUBRA</name>
<dbReference type="AlphaFoldDB" id="U2PJQ9"/>
<accession>U2PJQ9</accession>
<protein>
    <submittedName>
        <fullName evidence="1">Uncharacterized protein</fullName>
    </submittedName>
</protein>
<evidence type="ECO:0000313" key="1">
    <source>
        <dbReference type="EMBL" id="ERK50790.1"/>
    </source>
</evidence>
<keyword evidence="2" id="KW-1185">Reference proteome</keyword>